<dbReference type="AlphaFoldDB" id="A0A318TH62"/>
<proteinExistence type="predicted"/>
<gene>
    <name evidence="1" type="ORF">BJ122_10590</name>
</gene>
<evidence type="ECO:0000313" key="2">
    <source>
        <dbReference type="Proteomes" id="UP000248148"/>
    </source>
</evidence>
<sequence>MVLDIFDHDSHRKGRDLFDLLAMAQVVARMEKSLTAAARSSKPRPKQQNLGNPYQKALIGLLVMFWRDYVGVLPSKKPASVNTASLRGMFWDFAVASLIDLHIPDKNLAFAHYVRDAVDCLERGEQPKMLDVDPARAEALERLLGVRPIK</sequence>
<reference evidence="1 2" key="1">
    <citation type="submission" date="2018-06" db="EMBL/GenBank/DDBJ databases">
        <title>Genomic Encyclopedia of Archaeal and Bacterial Type Strains, Phase II (KMG-II): from individual species to whole genera.</title>
        <authorList>
            <person name="Goeker M."/>
        </authorList>
    </citation>
    <scope>NUCLEOTIDE SEQUENCE [LARGE SCALE GENOMIC DNA]</scope>
    <source>
        <strain evidence="1 2">JCM 11668</strain>
    </source>
</reference>
<name>A0A318TH62_9BRAD</name>
<protein>
    <submittedName>
        <fullName evidence="1">Uncharacterized protein</fullName>
    </submittedName>
</protein>
<evidence type="ECO:0000313" key="1">
    <source>
        <dbReference type="EMBL" id="PYF03833.1"/>
    </source>
</evidence>
<comment type="caution">
    <text evidence="1">The sequence shown here is derived from an EMBL/GenBank/DDBJ whole genome shotgun (WGS) entry which is preliminary data.</text>
</comment>
<accession>A0A318TH62</accession>
<dbReference type="Proteomes" id="UP000248148">
    <property type="component" value="Unassembled WGS sequence"/>
</dbReference>
<organism evidence="1 2">
    <name type="scientific">Rhodopseudomonas faecalis</name>
    <dbReference type="NCBI Taxonomy" id="99655"/>
    <lineage>
        <taxon>Bacteria</taxon>
        <taxon>Pseudomonadati</taxon>
        <taxon>Pseudomonadota</taxon>
        <taxon>Alphaproteobacteria</taxon>
        <taxon>Hyphomicrobiales</taxon>
        <taxon>Nitrobacteraceae</taxon>
        <taxon>Rhodopseudomonas</taxon>
    </lineage>
</organism>
<dbReference type="EMBL" id="QJTI01000005">
    <property type="protein sequence ID" value="PYF03833.1"/>
    <property type="molecule type" value="Genomic_DNA"/>
</dbReference>
<keyword evidence="2" id="KW-1185">Reference proteome</keyword>